<sequence>MLQPLGPDLWLCDGPSVTGAGGFQFPTRMVVVRLPVEGGLWVWSPVALTQDVRAAVDALGSVRHLVAPNSLHHTCLAEWARSYPQARVHAAPGLTETASGTAIHARLDDMTDTEWSGALDQVVVLGNRITTEVVFFHRASATAIVTDWVQHIPRGGWRAVVARLDLMSAREPSVPRKFRLATTDRIATRQTVQRILAWDAKRLVFAHGPALPAGRAETLRQAFAWLVR</sequence>
<dbReference type="PANTHER" id="PTHR33835">
    <property type="entry name" value="YALI0C07656P"/>
    <property type="match status" value="1"/>
</dbReference>
<evidence type="ECO:0000313" key="1">
    <source>
        <dbReference type="EMBL" id="RVV96504.1"/>
    </source>
</evidence>
<gene>
    <name evidence="1" type="ORF">EKE94_18380</name>
</gene>
<dbReference type="EMBL" id="RQXX01000015">
    <property type="protein sequence ID" value="RVV96504.1"/>
    <property type="molecule type" value="Genomic_DNA"/>
</dbReference>
<dbReference type="AlphaFoldDB" id="A0A438ACU9"/>
<dbReference type="InterPro" id="IPR036866">
    <property type="entry name" value="RibonucZ/Hydroxyglut_hydro"/>
</dbReference>
<dbReference type="PANTHER" id="PTHR33835:SF1">
    <property type="entry name" value="METALLO-BETA-LACTAMASE DOMAIN-CONTAINING PROTEIN"/>
    <property type="match status" value="1"/>
</dbReference>
<dbReference type="SUPFAM" id="SSF56281">
    <property type="entry name" value="Metallo-hydrolase/oxidoreductase"/>
    <property type="match status" value="1"/>
</dbReference>
<dbReference type="OrthoDB" id="450111at2"/>
<evidence type="ECO:0000313" key="2">
    <source>
        <dbReference type="Proteomes" id="UP000285908"/>
    </source>
</evidence>
<comment type="caution">
    <text evidence="1">The sequence shown here is derived from an EMBL/GenBank/DDBJ whole genome shotgun (WGS) entry which is preliminary data.</text>
</comment>
<accession>A0A438ACU9</accession>
<dbReference type="InterPro" id="IPR025638">
    <property type="entry name" value="DUF4336"/>
</dbReference>
<keyword evidence="2" id="KW-1185">Reference proteome</keyword>
<reference evidence="1 2" key="1">
    <citation type="submission" date="2018-11" db="EMBL/GenBank/DDBJ databases">
        <title>Mesobaculum littorinae gen. nov., sp. nov., isolated from Littorina scabra that represents a novel genus of the order Rhodobacteraceae.</title>
        <authorList>
            <person name="Li F."/>
        </authorList>
    </citation>
    <scope>NUCLEOTIDE SEQUENCE [LARGE SCALE GENOMIC DNA]</scope>
    <source>
        <strain evidence="1 2">M0103</strain>
    </source>
</reference>
<protein>
    <submittedName>
        <fullName evidence="1">DUF4336 domain-containing protein</fullName>
    </submittedName>
</protein>
<dbReference type="Proteomes" id="UP000285908">
    <property type="component" value="Unassembled WGS sequence"/>
</dbReference>
<dbReference type="Pfam" id="PF14234">
    <property type="entry name" value="DUF4336"/>
    <property type="match status" value="1"/>
</dbReference>
<organism evidence="1 2">
    <name type="scientific">Mesobaculum littorinae</name>
    <dbReference type="NCBI Taxonomy" id="2486419"/>
    <lineage>
        <taxon>Bacteria</taxon>
        <taxon>Pseudomonadati</taxon>
        <taxon>Pseudomonadota</taxon>
        <taxon>Alphaproteobacteria</taxon>
        <taxon>Rhodobacterales</taxon>
        <taxon>Roseobacteraceae</taxon>
        <taxon>Mesobaculum</taxon>
    </lineage>
</organism>
<proteinExistence type="predicted"/>
<name>A0A438ACU9_9RHOB</name>